<keyword evidence="2" id="KW-1185">Reference proteome</keyword>
<dbReference type="OrthoDB" id="119028at2759"/>
<evidence type="ECO:0000313" key="2">
    <source>
        <dbReference type="Proteomes" id="UP000663879"/>
    </source>
</evidence>
<dbReference type="AlphaFoldDB" id="A0A813MDC3"/>
<evidence type="ECO:0000313" key="1">
    <source>
        <dbReference type="EMBL" id="CAF0718020.1"/>
    </source>
</evidence>
<dbReference type="Proteomes" id="UP000663879">
    <property type="component" value="Unassembled WGS sequence"/>
</dbReference>
<dbReference type="EMBL" id="CAJNOC010000133">
    <property type="protein sequence ID" value="CAF0718020.1"/>
    <property type="molecule type" value="Genomic_DNA"/>
</dbReference>
<comment type="caution">
    <text evidence="1">The sequence shown here is derived from an EMBL/GenBank/DDBJ whole genome shotgun (WGS) entry which is preliminary data.</text>
</comment>
<gene>
    <name evidence="1" type="ORF">OXX778_LOCUS1893</name>
</gene>
<protein>
    <recommendedName>
        <fullName evidence="3">MULE transposase domain-containing protein</fullName>
    </recommendedName>
</protein>
<evidence type="ECO:0008006" key="3">
    <source>
        <dbReference type="Google" id="ProtNLM"/>
    </source>
</evidence>
<sequence length="362" mass="41776">MNHEIESNESSSTSIIARQINDANDTAVEHDDKNDNSKNPIKTKEKVFDLYFEQNMIANDIERWLRNNLNPNNWTTDKDSHFHPFGLCLTKTETSDDYAILFQTIKDLSFSLHGHIFQIQILLAGAAQAITNGFVKVFGSIEKRIVCWVHVDRIIEENIKGLSQDLKQALINDFRQLQSTASKEIRNRFSIVKVKMDSQWMSEHTVGWYEGYAVGYPSTNSGIESMNRNIKDEATLRDCLPLRDFIRVMNTLIEKWSKDRNPSFETTQKFLTMPEISTHEWTLAFNWCKSKKRIVKMKQEGKKITCMFFPEKVISKLQKKAVDVEKALPALERNSIGPLNRELFQMPSSSIQVDTPISTVFN</sequence>
<proteinExistence type="predicted"/>
<name>A0A813MDC3_9BILA</name>
<accession>A0A813MDC3</accession>
<organism evidence="1 2">
    <name type="scientific">Brachionus calyciflorus</name>
    <dbReference type="NCBI Taxonomy" id="104777"/>
    <lineage>
        <taxon>Eukaryota</taxon>
        <taxon>Metazoa</taxon>
        <taxon>Spiralia</taxon>
        <taxon>Gnathifera</taxon>
        <taxon>Rotifera</taxon>
        <taxon>Eurotatoria</taxon>
        <taxon>Monogononta</taxon>
        <taxon>Pseudotrocha</taxon>
        <taxon>Ploima</taxon>
        <taxon>Brachionidae</taxon>
        <taxon>Brachionus</taxon>
    </lineage>
</organism>
<reference evidence="1" key="1">
    <citation type="submission" date="2021-02" db="EMBL/GenBank/DDBJ databases">
        <authorList>
            <person name="Nowell W R."/>
        </authorList>
    </citation>
    <scope>NUCLEOTIDE SEQUENCE</scope>
    <source>
        <strain evidence="1">Ploen Becks lab</strain>
    </source>
</reference>